<dbReference type="STRING" id="395963.Bind_2401"/>
<dbReference type="Proteomes" id="UP000001695">
    <property type="component" value="Chromosome"/>
</dbReference>
<dbReference type="OrthoDB" id="7572049at2"/>
<accession>B2IHW9</accession>
<dbReference type="eggNOG" id="ENOG5032WCJ">
    <property type="taxonomic scope" value="Bacteria"/>
</dbReference>
<reference evidence="1 2" key="2">
    <citation type="journal article" date="2010" name="J. Bacteriol.">
        <title>Complete genome sequence of Beijerinckia indica subsp. indica.</title>
        <authorList>
            <person name="Tamas I."/>
            <person name="Dedysh S.N."/>
            <person name="Liesack W."/>
            <person name="Stott M.B."/>
            <person name="Alam M."/>
            <person name="Murrell J.C."/>
            <person name="Dunfield P.F."/>
        </authorList>
    </citation>
    <scope>NUCLEOTIDE SEQUENCE [LARGE SCALE GENOMIC DNA]</scope>
    <source>
        <strain evidence="2">ATCC 9039 / DSM 1715 / NCIMB 8712</strain>
    </source>
</reference>
<name>B2IHW9_BEII9</name>
<protein>
    <submittedName>
        <fullName evidence="1">Uncharacterized protein</fullName>
    </submittedName>
</protein>
<dbReference type="HOGENOM" id="CLU_2231408_0_0_5"/>
<evidence type="ECO:0000313" key="1">
    <source>
        <dbReference type="EMBL" id="ACB96012.1"/>
    </source>
</evidence>
<dbReference type="RefSeq" id="WP_012385365.1">
    <property type="nucleotide sequence ID" value="NC_010581.1"/>
</dbReference>
<reference evidence="2" key="1">
    <citation type="submission" date="2008-03" db="EMBL/GenBank/DDBJ databases">
        <title>Complete sequence of chromosome of Beijerinckia indica subsp. indica ATCC 9039.</title>
        <authorList>
            <consortium name="US DOE Joint Genome Institute"/>
            <person name="Copeland A."/>
            <person name="Lucas S."/>
            <person name="Lapidus A."/>
            <person name="Glavina del Rio T."/>
            <person name="Dalin E."/>
            <person name="Tice H."/>
            <person name="Bruce D."/>
            <person name="Goodwin L."/>
            <person name="Pitluck S."/>
            <person name="LaButti K."/>
            <person name="Schmutz J."/>
            <person name="Larimer F."/>
            <person name="Land M."/>
            <person name="Hauser L."/>
            <person name="Kyrpides N."/>
            <person name="Mikhailova N."/>
            <person name="Dunfield P.F."/>
            <person name="Dedysh S.N."/>
            <person name="Liesack W."/>
            <person name="Saw J.H."/>
            <person name="Alam M."/>
            <person name="Chen Y."/>
            <person name="Murrell J.C."/>
            <person name="Richardson P."/>
        </authorList>
    </citation>
    <scope>NUCLEOTIDE SEQUENCE [LARGE SCALE GENOMIC DNA]</scope>
    <source>
        <strain evidence="2">ATCC 9039 / DSM 1715 / NCIMB 8712</strain>
    </source>
</reference>
<keyword evidence="2" id="KW-1185">Reference proteome</keyword>
<evidence type="ECO:0000313" key="2">
    <source>
        <dbReference type="Proteomes" id="UP000001695"/>
    </source>
</evidence>
<dbReference type="AlphaFoldDB" id="B2IHW9"/>
<organism evidence="1 2">
    <name type="scientific">Beijerinckia indica subsp. indica (strain ATCC 9039 / DSM 1715 / NCIMB 8712)</name>
    <dbReference type="NCBI Taxonomy" id="395963"/>
    <lineage>
        <taxon>Bacteria</taxon>
        <taxon>Pseudomonadati</taxon>
        <taxon>Pseudomonadota</taxon>
        <taxon>Alphaproteobacteria</taxon>
        <taxon>Hyphomicrobiales</taxon>
        <taxon>Beijerinckiaceae</taxon>
        <taxon>Beijerinckia</taxon>
    </lineage>
</organism>
<gene>
    <name evidence="1" type="ordered locus">Bind_2401</name>
</gene>
<sequence length="104" mass="11185">METVFIRETSDGRKIEVIGTNVCVDGKPVANSLVSLKDHPNREAILFTLPNAAFMAGPVVLTAEEASVVRGALAAAKPAITDPIEITERFRSAWNARNHEAGIE</sequence>
<dbReference type="EMBL" id="CP001016">
    <property type="protein sequence ID" value="ACB96012.1"/>
    <property type="molecule type" value="Genomic_DNA"/>
</dbReference>
<dbReference type="KEGG" id="bid:Bind_2401"/>
<proteinExistence type="predicted"/>